<organism evidence="3 5">
    <name type="scientific">Thalassovita autumnalis</name>
    <dbReference type="NCBI Taxonomy" id="2072972"/>
    <lineage>
        <taxon>Bacteria</taxon>
        <taxon>Pseudomonadati</taxon>
        <taxon>Pseudomonadota</taxon>
        <taxon>Alphaproteobacteria</taxon>
        <taxon>Rhodobacterales</taxon>
        <taxon>Roseobacteraceae</taxon>
        <taxon>Thalassovita</taxon>
    </lineage>
</organism>
<dbReference type="PIRSF" id="PIRSF033909">
    <property type="entry name" value="UCP033909"/>
    <property type="match status" value="1"/>
</dbReference>
<proteinExistence type="predicted"/>
<evidence type="ECO:0000313" key="4">
    <source>
        <dbReference type="Proteomes" id="UP000051086"/>
    </source>
</evidence>
<evidence type="ECO:0000256" key="1">
    <source>
        <dbReference type="SAM" id="SignalP"/>
    </source>
</evidence>
<dbReference type="InterPro" id="IPR010297">
    <property type="entry name" value="DUF900_hydrolase"/>
</dbReference>
<gene>
    <name evidence="2" type="ORF">TL5118_01687</name>
    <name evidence="3" type="ORF">TL5120_02389</name>
</gene>
<dbReference type="Gene3D" id="3.40.50.1820">
    <property type="entry name" value="alpha/beta hydrolase"/>
    <property type="match status" value="1"/>
</dbReference>
<feature type="signal peptide" evidence="1">
    <location>
        <begin position="1"/>
        <end position="20"/>
    </location>
</feature>
<dbReference type="EMBL" id="CYSC01000033">
    <property type="protein sequence ID" value="CUH72583.1"/>
    <property type="molecule type" value="Genomic_DNA"/>
</dbReference>
<dbReference type="EMBL" id="CYSB01000026">
    <property type="protein sequence ID" value="CUH66299.1"/>
    <property type="molecule type" value="Genomic_DNA"/>
</dbReference>
<feature type="chain" id="PRO_5009790956" evidence="1">
    <location>
        <begin position="21"/>
        <end position="366"/>
    </location>
</feature>
<dbReference type="PANTHER" id="PTHR36513">
    <property type="entry name" value="ABC TRANSMEMBRANE TYPE-1 DOMAIN-CONTAINING PROTEIN"/>
    <property type="match status" value="1"/>
</dbReference>
<reference evidence="2 4" key="1">
    <citation type="submission" date="2015-09" db="EMBL/GenBank/DDBJ databases">
        <authorList>
            <person name="Rodrigo-Torres L."/>
            <person name="Arahal D.R."/>
        </authorList>
    </citation>
    <scope>NUCLEOTIDE SEQUENCE [LARGE SCALE GENOMIC DNA]</scope>
    <source>
        <strain evidence="2 4">CECT 5118</strain>
    </source>
</reference>
<dbReference type="Proteomes" id="UP000051887">
    <property type="component" value="Unassembled WGS sequence"/>
</dbReference>
<dbReference type="SUPFAM" id="SSF53474">
    <property type="entry name" value="alpha/beta-Hydrolases"/>
    <property type="match status" value="1"/>
</dbReference>
<sequence>MRLFLISFFILLTACADRLAVPVSDGPLAGGDEQTILVASLRDSMGTDWFTGDRAETLSFLDVDVAIPPERDTGQLRLHRHANVDPAKYFTITDRQDYDSRHAFSQAIQNQMKDLPRSQQDLVIYVHGYNNSFADGVFRAAQMAHDFDITGAMLHFSWPSAANSLGYTYDRDSVLYSRDGLEETLRAAADANPRRIILIGHSLGTMLVMETLRQIEIKSPGWADRTLGGVVLISPDLDVDLFQAQARRFAELPQPFVIFVSNKDRALQLSAMINGYRPRLGGLESAEELSEFPLTLIDVSEFAEGLGPQHFTVGTSPALIKILGAGSELQSAFDEDRAARSGLLPGTVITAQRATQVILSPLLLTQ</sequence>
<keyword evidence="1" id="KW-0732">Signal</keyword>
<dbReference type="PROSITE" id="PS51257">
    <property type="entry name" value="PROKAR_LIPOPROTEIN"/>
    <property type="match status" value="1"/>
</dbReference>
<evidence type="ECO:0000313" key="3">
    <source>
        <dbReference type="EMBL" id="CUH72583.1"/>
    </source>
</evidence>
<evidence type="ECO:0000313" key="5">
    <source>
        <dbReference type="Proteomes" id="UP000051887"/>
    </source>
</evidence>
<dbReference type="InterPro" id="IPR029058">
    <property type="entry name" value="AB_hydrolase_fold"/>
</dbReference>
<protein>
    <submittedName>
        <fullName evidence="2 3">Esterase of the alpha/beta hydrolase fold protein</fullName>
    </submittedName>
</protein>
<evidence type="ECO:0000313" key="2">
    <source>
        <dbReference type="EMBL" id="CUH66299.1"/>
    </source>
</evidence>
<keyword evidence="4" id="KW-1185">Reference proteome</keyword>
<dbReference type="AlphaFoldDB" id="A0A0N7LXQ8"/>
<dbReference type="Pfam" id="PF05990">
    <property type="entry name" value="DUF900"/>
    <property type="match status" value="1"/>
</dbReference>
<dbReference type="OrthoDB" id="9797755at2"/>
<name>A0A0N7LXQ8_9RHOB</name>
<reference evidence="3 5" key="2">
    <citation type="submission" date="2015-09" db="EMBL/GenBank/DDBJ databases">
        <authorList>
            <consortium name="Swine Surveillance"/>
        </authorList>
    </citation>
    <scope>NUCLEOTIDE SEQUENCE [LARGE SCALE GENOMIC DNA]</scope>
    <source>
        <strain evidence="3 5">5120</strain>
    </source>
</reference>
<dbReference type="PANTHER" id="PTHR36513:SF1">
    <property type="entry name" value="TRANSMEMBRANE PROTEIN"/>
    <property type="match status" value="1"/>
</dbReference>
<accession>A0A0N7LXQ8</accession>
<dbReference type="InterPro" id="IPR014586">
    <property type="entry name" value="UCP033909"/>
</dbReference>
<dbReference type="RefSeq" id="WP_058243777.1">
    <property type="nucleotide sequence ID" value="NZ_CYSB01000026.1"/>
</dbReference>
<dbReference type="GO" id="GO:0016787">
    <property type="term" value="F:hydrolase activity"/>
    <property type="evidence" value="ECO:0007669"/>
    <property type="project" value="UniProtKB-KW"/>
</dbReference>
<dbReference type="Proteomes" id="UP000051086">
    <property type="component" value="Unassembled WGS sequence"/>
</dbReference>
<keyword evidence="3" id="KW-0378">Hydrolase</keyword>